<dbReference type="Proteomes" id="UP000315534">
    <property type="component" value="Unassembled WGS sequence"/>
</dbReference>
<dbReference type="SUPFAM" id="SSF53300">
    <property type="entry name" value="vWA-like"/>
    <property type="match status" value="1"/>
</dbReference>
<feature type="signal peptide" evidence="1">
    <location>
        <begin position="1"/>
        <end position="23"/>
    </location>
</feature>
<gene>
    <name evidence="4" type="ORF">E3J38_07860</name>
</gene>
<dbReference type="SMART" id="SM00327">
    <property type="entry name" value="VWA"/>
    <property type="match status" value="1"/>
</dbReference>
<feature type="domain" description="VWFA" evidence="2">
    <location>
        <begin position="276"/>
        <end position="451"/>
    </location>
</feature>
<dbReference type="Gene3D" id="3.40.50.410">
    <property type="entry name" value="von Willebrand factor, type A domain"/>
    <property type="match status" value="1"/>
</dbReference>
<dbReference type="PROSITE" id="PS51257">
    <property type="entry name" value="PROKAR_LIPOPROTEIN"/>
    <property type="match status" value="1"/>
</dbReference>
<name>A0A523XI69_UNCT6</name>
<dbReference type="PROSITE" id="PS50234">
    <property type="entry name" value="VWFA"/>
    <property type="match status" value="1"/>
</dbReference>
<dbReference type="AlphaFoldDB" id="A0A523XI69"/>
<dbReference type="PROSITE" id="PS51468">
    <property type="entry name" value="VIT"/>
    <property type="match status" value="1"/>
</dbReference>
<comment type="caution">
    <text evidence="4">The sequence shown here is derived from an EMBL/GenBank/DDBJ whole genome shotgun (WGS) entry which is preliminary data.</text>
</comment>
<proteinExistence type="predicted"/>
<dbReference type="PANTHER" id="PTHR45737">
    <property type="entry name" value="VON WILLEBRAND FACTOR A DOMAIN-CONTAINING PROTEIN 5A"/>
    <property type="match status" value="1"/>
</dbReference>
<organism evidence="4 5">
    <name type="scientific">candidate division TA06 bacterium</name>
    <dbReference type="NCBI Taxonomy" id="2250710"/>
    <lineage>
        <taxon>Bacteria</taxon>
        <taxon>Bacteria division TA06</taxon>
    </lineage>
</organism>
<dbReference type="EMBL" id="SOIP01000452">
    <property type="protein sequence ID" value="TET78983.1"/>
    <property type="molecule type" value="Genomic_DNA"/>
</dbReference>
<evidence type="ECO:0000313" key="5">
    <source>
        <dbReference type="Proteomes" id="UP000315534"/>
    </source>
</evidence>
<evidence type="ECO:0000259" key="3">
    <source>
        <dbReference type="PROSITE" id="PS51468"/>
    </source>
</evidence>
<feature type="domain" description="VIT" evidence="3">
    <location>
        <begin position="27"/>
        <end position="155"/>
    </location>
</feature>
<dbReference type="PANTHER" id="PTHR45737:SF6">
    <property type="entry name" value="VON WILLEBRAND FACTOR A DOMAIN-CONTAINING PROTEIN 5A"/>
    <property type="match status" value="1"/>
</dbReference>
<evidence type="ECO:0000256" key="1">
    <source>
        <dbReference type="SAM" id="SignalP"/>
    </source>
</evidence>
<feature type="chain" id="PRO_5022235726" evidence="1">
    <location>
        <begin position="24"/>
        <end position="724"/>
    </location>
</feature>
<sequence>MLSKKLSPCLVLFAVLLACSAYADGIIIPVRPISKRIPPPLSIKYHHVDVTINNQVARTEVDQVFKNNFGSELEGIYIFPIPPGAAINDFSMYVGGEKIDARLLDKESALRVYEDIVRRQKDPALLEYAGRDMFKARVYPIPAYGEKRVGLVYTELIRKDTNLCPYRYSLNTEKFSADPLNDVRVKVTITSRVPILSIYSPTHQIQIERSGPTKAVVTYIEKNVKPDKDFVIYYRLSKEQMGVSLLSYKEWRGDGYFLLLVSPNDWSIDQKVLPKDVVFVFDRSGSMSGKKIEQAKSSLAFCLNALNEKDRFALITFNDVVKEFSTTLLRASRKNVENAKEFVKGLSASGGTDIHGALMSGLDILESGSRPKMLLFLTDGLPTVGITDVNEIVRRVAERNSKGARAFTFGVGYDVNTRLLDRLANESKGSSEYVRPNEDIEVKVSSLYSKIMNPVLTDIEIHYGSAGVSDVYPREIPDLFKGSQLVLTGRYRNSGNARIVLEGKMEGKTKRFSYTLAFERKDKENDFIPLLWASRRIGHLIEEIKAHGKSEELVEEIVRLSKRFGILTEYTSFLVDKDVTVALPSLREEAERKLEAADEAVGGWAVNQSVNAKRMKKSAQVPANTYYDDRGVERKFENVAQVGNRAFFNQNGKWVETTGDSKMPVVKVKRFSKAYFQLLRNDPSVGSYLALGQNVQFNIGNQQIQIADSGKEEFTQSELTELFD</sequence>
<evidence type="ECO:0000313" key="4">
    <source>
        <dbReference type="EMBL" id="TET78983.1"/>
    </source>
</evidence>
<dbReference type="Pfam" id="PF08487">
    <property type="entry name" value="VIT"/>
    <property type="match status" value="1"/>
</dbReference>
<dbReference type="InterPro" id="IPR036465">
    <property type="entry name" value="vWFA_dom_sf"/>
</dbReference>
<keyword evidence="1" id="KW-0732">Signal</keyword>
<protein>
    <submittedName>
        <fullName evidence="4">VWA domain-containing protein</fullName>
    </submittedName>
</protein>
<evidence type="ECO:0000259" key="2">
    <source>
        <dbReference type="PROSITE" id="PS50234"/>
    </source>
</evidence>
<dbReference type="Pfam" id="PF00092">
    <property type="entry name" value="VWA"/>
    <property type="match status" value="1"/>
</dbReference>
<dbReference type="InterPro" id="IPR002035">
    <property type="entry name" value="VWF_A"/>
</dbReference>
<accession>A0A523XI69</accession>
<reference evidence="4 5" key="1">
    <citation type="submission" date="2019-03" db="EMBL/GenBank/DDBJ databases">
        <title>Metabolic potential of uncultured bacteria and archaea associated with petroleum seepage in deep-sea sediments.</title>
        <authorList>
            <person name="Dong X."/>
            <person name="Hubert C."/>
        </authorList>
    </citation>
    <scope>NUCLEOTIDE SEQUENCE [LARGE SCALE GENOMIC DNA]</scope>
    <source>
        <strain evidence="4">E29_bin36</strain>
    </source>
</reference>
<dbReference type="SMART" id="SM00609">
    <property type="entry name" value="VIT"/>
    <property type="match status" value="1"/>
</dbReference>
<dbReference type="InterPro" id="IPR013694">
    <property type="entry name" value="VIT"/>
</dbReference>